<evidence type="ECO:0000256" key="2">
    <source>
        <dbReference type="ARBA" id="ARBA00022475"/>
    </source>
</evidence>
<keyword evidence="5 6" id="KW-0472">Membrane</keyword>
<feature type="transmembrane region" description="Helical" evidence="6">
    <location>
        <begin position="33"/>
        <end position="53"/>
    </location>
</feature>
<evidence type="ECO:0000256" key="6">
    <source>
        <dbReference type="SAM" id="Phobius"/>
    </source>
</evidence>
<dbReference type="PANTHER" id="PTHR40077:SF2">
    <property type="entry name" value="MEMBRANE PROTEIN"/>
    <property type="match status" value="1"/>
</dbReference>
<keyword evidence="2" id="KW-1003">Cell membrane</keyword>
<comment type="caution">
    <text evidence="8">The sequence shown here is derived from an EMBL/GenBank/DDBJ whole genome shotgun (WGS) entry which is preliminary data.</text>
</comment>
<dbReference type="InterPro" id="IPR023845">
    <property type="entry name" value="DUF3817_TM"/>
</dbReference>
<dbReference type="Pfam" id="PF12823">
    <property type="entry name" value="DUF3817"/>
    <property type="match status" value="1"/>
</dbReference>
<dbReference type="AlphaFoldDB" id="A0A916XE96"/>
<gene>
    <name evidence="8" type="ORF">GCM10011410_20170</name>
</gene>
<evidence type="ECO:0000259" key="7">
    <source>
        <dbReference type="Pfam" id="PF12823"/>
    </source>
</evidence>
<evidence type="ECO:0000313" key="8">
    <source>
        <dbReference type="EMBL" id="GGC67451.1"/>
    </source>
</evidence>
<organism evidence="8 9">
    <name type="scientific">Hoyosella rhizosphaerae</name>
    <dbReference type="NCBI Taxonomy" id="1755582"/>
    <lineage>
        <taxon>Bacteria</taxon>
        <taxon>Bacillati</taxon>
        <taxon>Actinomycetota</taxon>
        <taxon>Actinomycetes</taxon>
        <taxon>Mycobacteriales</taxon>
        <taxon>Hoyosellaceae</taxon>
        <taxon>Hoyosella</taxon>
    </lineage>
</organism>
<dbReference type="Proteomes" id="UP000641514">
    <property type="component" value="Unassembled WGS sequence"/>
</dbReference>
<accession>A0A916XE96</accession>
<reference evidence="8" key="1">
    <citation type="journal article" date="2014" name="Int. J. Syst. Evol. Microbiol.">
        <title>Complete genome sequence of Corynebacterium casei LMG S-19264T (=DSM 44701T), isolated from a smear-ripened cheese.</title>
        <authorList>
            <consortium name="US DOE Joint Genome Institute (JGI-PGF)"/>
            <person name="Walter F."/>
            <person name="Albersmeier A."/>
            <person name="Kalinowski J."/>
            <person name="Ruckert C."/>
        </authorList>
    </citation>
    <scope>NUCLEOTIDE SEQUENCE</scope>
    <source>
        <strain evidence="8">CGMCC 1.15478</strain>
    </source>
</reference>
<evidence type="ECO:0000256" key="3">
    <source>
        <dbReference type="ARBA" id="ARBA00022692"/>
    </source>
</evidence>
<evidence type="ECO:0000313" key="9">
    <source>
        <dbReference type="Proteomes" id="UP000641514"/>
    </source>
</evidence>
<dbReference type="EMBL" id="BMJH01000002">
    <property type="protein sequence ID" value="GGC67451.1"/>
    <property type="molecule type" value="Genomic_DNA"/>
</dbReference>
<keyword evidence="4 6" id="KW-1133">Transmembrane helix</keyword>
<evidence type="ECO:0000256" key="1">
    <source>
        <dbReference type="ARBA" id="ARBA00004651"/>
    </source>
</evidence>
<dbReference type="NCBIfam" id="TIGR03954">
    <property type="entry name" value="integ_memb_HG"/>
    <property type="match status" value="1"/>
</dbReference>
<proteinExistence type="predicted"/>
<keyword evidence="9" id="KW-1185">Reference proteome</keyword>
<feature type="transmembrane region" description="Helical" evidence="6">
    <location>
        <begin position="65"/>
        <end position="86"/>
    </location>
</feature>
<keyword evidence="3 6" id="KW-0812">Transmembrane</keyword>
<evidence type="ECO:0000256" key="4">
    <source>
        <dbReference type="ARBA" id="ARBA00022989"/>
    </source>
</evidence>
<evidence type="ECO:0000256" key="5">
    <source>
        <dbReference type="ARBA" id="ARBA00023136"/>
    </source>
</evidence>
<comment type="subcellular location">
    <subcellularLocation>
        <location evidence="1">Cell membrane</location>
        <topology evidence="1">Multi-pass membrane protein</topology>
    </subcellularLocation>
</comment>
<dbReference type="GO" id="GO:0005886">
    <property type="term" value="C:plasma membrane"/>
    <property type="evidence" value="ECO:0007669"/>
    <property type="project" value="UniProtKB-SubCell"/>
</dbReference>
<name>A0A916XE96_9ACTN</name>
<protein>
    <recommendedName>
        <fullName evidence="7">DUF3817 domain-containing protein</fullName>
    </recommendedName>
</protein>
<feature type="domain" description="DUF3817" evidence="7">
    <location>
        <begin position="28"/>
        <end position="116"/>
    </location>
</feature>
<dbReference type="PANTHER" id="PTHR40077">
    <property type="entry name" value="MEMBRANE PROTEIN-RELATED"/>
    <property type="match status" value="1"/>
</dbReference>
<sequence>MTSEYSVSTSESQPTADVELPPRIASALKRYRVLAITTGLWLLLLTVEMIAKYPLDMDLPEAARIIPIVHGWVYFIFLIMTLDLAVKARWRPIPTLGVLLAGTVPFLSFVVEHRVTAKVRAGQRL</sequence>
<reference evidence="8" key="2">
    <citation type="submission" date="2020-09" db="EMBL/GenBank/DDBJ databases">
        <authorList>
            <person name="Sun Q."/>
            <person name="Zhou Y."/>
        </authorList>
    </citation>
    <scope>NUCLEOTIDE SEQUENCE</scope>
    <source>
        <strain evidence="8">CGMCC 1.15478</strain>
    </source>
</reference>
<feature type="transmembrane region" description="Helical" evidence="6">
    <location>
        <begin position="93"/>
        <end position="111"/>
    </location>
</feature>